<feature type="region of interest" description="Disordered" evidence="1">
    <location>
        <begin position="46"/>
        <end position="91"/>
    </location>
</feature>
<reference evidence="3" key="1">
    <citation type="submission" date="2016-10" db="EMBL/GenBank/DDBJ databases">
        <authorList>
            <person name="Varghese N."/>
        </authorList>
    </citation>
    <scope>NUCLEOTIDE SEQUENCE [LARGE SCALE GENOMIC DNA]</scope>
    <source>
        <strain evidence="3">DSM 44719</strain>
    </source>
</reference>
<dbReference type="Proteomes" id="UP000183407">
    <property type="component" value="Unassembled WGS sequence"/>
</dbReference>
<evidence type="ECO:0000313" key="2">
    <source>
        <dbReference type="EMBL" id="SED71062.1"/>
    </source>
</evidence>
<dbReference type="OrthoDB" id="9974780at2"/>
<evidence type="ECO:0000313" key="3">
    <source>
        <dbReference type="Proteomes" id="UP000183407"/>
    </source>
</evidence>
<gene>
    <name evidence="2" type="ORF">SAMN04490220_5288</name>
</gene>
<proteinExistence type="predicted"/>
<feature type="compositionally biased region" description="Low complexity" evidence="1">
    <location>
        <begin position="46"/>
        <end position="58"/>
    </location>
</feature>
<accession>A0A1H5CWJ8</accession>
<protein>
    <submittedName>
        <fullName evidence="2">Uncharacterized protein</fullName>
    </submittedName>
</protein>
<feature type="compositionally biased region" description="Basic and acidic residues" evidence="1">
    <location>
        <begin position="59"/>
        <end position="86"/>
    </location>
</feature>
<sequence length="99" mass="10745">MSTSQLHQITAHATSSTLNKRLATVMVAAAAFGILPVGIAAATTPAAAHPVAAVSTQDIGRDIPRDDDDRTRDRQRDQRQERRSENIEPAPFAWTIIPM</sequence>
<evidence type="ECO:0000256" key="1">
    <source>
        <dbReference type="SAM" id="MobiDB-lite"/>
    </source>
</evidence>
<dbReference type="AlphaFoldDB" id="A0A1H5CWJ8"/>
<organism evidence="2 3">
    <name type="scientific">Rhodococcus jostii</name>
    <dbReference type="NCBI Taxonomy" id="132919"/>
    <lineage>
        <taxon>Bacteria</taxon>
        <taxon>Bacillati</taxon>
        <taxon>Actinomycetota</taxon>
        <taxon>Actinomycetes</taxon>
        <taxon>Mycobacteriales</taxon>
        <taxon>Nocardiaceae</taxon>
        <taxon>Rhodococcus</taxon>
    </lineage>
</organism>
<name>A0A1H5CWJ8_RHOJO</name>
<dbReference type="RefSeq" id="WP_073365678.1">
    <property type="nucleotide sequence ID" value="NZ_FNTL01000004.1"/>
</dbReference>
<dbReference type="EMBL" id="FNTL01000004">
    <property type="protein sequence ID" value="SED71062.1"/>
    <property type="molecule type" value="Genomic_DNA"/>
</dbReference>